<dbReference type="Gene3D" id="1.20.910.10">
    <property type="entry name" value="Heme oxygenase-like"/>
    <property type="match status" value="1"/>
</dbReference>
<gene>
    <name evidence="1" type="ORF">ABS311_08510</name>
</gene>
<evidence type="ECO:0000313" key="2">
    <source>
        <dbReference type="Proteomes" id="UP001467690"/>
    </source>
</evidence>
<reference evidence="1 2" key="1">
    <citation type="submission" date="2024-06" db="EMBL/GenBank/DDBJ databases">
        <authorList>
            <person name="Chen R.Y."/>
        </authorList>
    </citation>
    <scope>NUCLEOTIDE SEQUENCE [LARGE SCALE GENOMIC DNA]</scope>
    <source>
        <strain evidence="1 2">D2</strain>
    </source>
</reference>
<proteinExistence type="predicted"/>
<dbReference type="InterPro" id="IPR016084">
    <property type="entry name" value="Haem_Oase-like_multi-hlx"/>
</dbReference>
<dbReference type="Pfam" id="PF10118">
    <property type="entry name" value="Metal_hydrol"/>
    <property type="match status" value="1"/>
</dbReference>
<dbReference type="PANTHER" id="PTHR39456:SF1">
    <property type="entry name" value="METAL-DEPENDENT HYDROLASE"/>
    <property type="match status" value="1"/>
</dbReference>
<comment type="caution">
    <text evidence="1">The sequence shown here is derived from an EMBL/GenBank/DDBJ whole genome shotgun (WGS) entry which is preliminary data.</text>
</comment>
<keyword evidence="1" id="KW-0378">Hydrolase</keyword>
<evidence type="ECO:0000313" key="1">
    <source>
        <dbReference type="EMBL" id="MER2491926.1"/>
    </source>
</evidence>
<dbReference type="Proteomes" id="UP001467690">
    <property type="component" value="Unassembled WGS sequence"/>
</dbReference>
<protein>
    <submittedName>
        <fullName evidence="1">Metal-dependent hydrolase</fullName>
        <ecNumber evidence="1">3.-.-.-</ecNumber>
    </submittedName>
</protein>
<dbReference type="PANTHER" id="PTHR39456">
    <property type="entry name" value="METAL-DEPENDENT HYDROLASE"/>
    <property type="match status" value="1"/>
</dbReference>
<accession>A0ABV1RG72</accession>
<dbReference type="RefSeq" id="WP_350401469.1">
    <property type="nucleotide sequence ID" value="NZ_JBELOE010000154.1"/>
</dbReference>
<name>A0ABV1RG72_9ALTE</name>
<organism evidence="1 2">
    <name type="scientific">Catenovulum sediminis</name>
    <dbReference type="NCBI Taxonomy" id="1740262"/>
    <lineage>
        <taxon>Bacteria</taxon>
        <taxon>Pseudomonadati</taxon>
        <taxon>Pseudomonadota</taxon>
        <taxon>Gammaproteobacteria</taxon>
        <taxon>Alteromonadales</taxon>
        <taxon>Alteromonadaceae</taxon>
        <taxon>Catenovulum</taxon>
    </lineage>
</organism>
<sequence length="258" mass="30648">MHITDFKMDFTDKITLNWINNDPYMTVIFNALSIGLPVGERMFMIAIKEHLPKITNANLRQQCSIFINQEMNHATMHKAYNKAFCQYNQLSLESLEKPFRDAFEQLAKTNTAQFRLATTVAIEHLTAITSHMYLEYLREQYKMPPELKQFWSWHCQEELDHRAVAFDVYMQIYSDRAYLNQIFEQTTKDILNLYKLTAFAIIVRSRANIKLFRNWLEHETLLTHKNGIYQYFQESFANFKSESFHPTSYFGSLKLNFS</sequence>
<dbReference type="EMBL" id="JBELOE010000154">
    <property type="protein sequence ID" value="MER2491926.1"/>
    <property type="molecule type" value="Genomic_DNA"/>
</dbReference>
<dbReference type="EC" id="3.-.-.-" evidence="1"/>
<dbReference type="GO" id="GO:0016787">
    <property type="term" value="F:hydrolase activity"/>
    <property type="evidence" value="ECO:0007669"/>
    <property type="project" value="UniProtKB-KW"/>
</dbReference>
<dbReference type="InterPro" id="IPR016516">
    <property type="entry name" value="UCP07580"/>
</dbReference>
<keyword evidence="2" id="KW-1185">Reference proteome</keyword>